<dbReference type="Proteomes" id="UP000190787">
    <property type="component" value="Unassembled WGS sequence"/>
</dbReference>
<proteinExistence type="predicted"/>
<feature type="signal peptide" evidence="6">
    <location>
        <begin position="1"/>
        <end position="19"/>
    </location>
</feature>
<evidence type="ECO:0000259" key="7">
    <source>
        <dbReference type="Pfam" id="PF04357"/>
    </source>
</evidence>
<keyword evidence="2" id="KW-0812">Transmembrane</keyword>
<feature type="region of interest" description="Disordered" evidence="5">
    <location>
        <begin position="120"/>
        <end position="140"/>
    </location>
</feature>
<protein>
    <recommendedName>
        <fullName evidence="7">Translocation and assembly module TamB C-terminal domain-containing protein</fullName>
    </recommendedName>
</protein>
<dbReference type="Pfam" id="PF04357">
    <property type="entry name" value="TamB"/>
    <property type="match status" value="1"/>
</dbReference>
<evidence type="ECO:0000256" key="4">
    <source>
        <dbReference type="ARBA" id="ARBA00023136"/>
    </source>
</evidence>
<feature type="compositionally biased region" description="Low complexity" evidence="5">
    <location>
        <begin position="123"/>
        <end position="136"/>
    </location>
</feature>
<accession>A0ABX3MU39</accession>
<dbReference type="PANTHER" id="PTHR36985">
    <property type="entry name" value="TRANSLOCATION AND ASSEMBLY MODULE SUBUNIT TAMB"/>
    <property type="match status" value="1"/>
</dbReference>
<gene>
    <name evidence="8" type="ORF">BMI91_15620</name>
</gene>
<dbReference type="EMBL" id="MPZV01000004">
    <property type="protein sequence ID" value="OOY22892.1"/>
    <property type="molecule type" value="Genomic_DNA"/>
</dbReference>
<keyword evidence="4" id="KW-0472">Membrane</keyword>
<feature type="chain" id="PRO_5047426488" description="Translocation and assembly module TamB C-terminal domain-containing protein" evidence="6">
    <location>
        <begin position="20"/>
        <end position="1303"/>
    </location>
</feature>
<evidence type="ECO:0000313" key="9">
    <source>
        <dbReference type="Proteomes" id="UP000190787"/>
    </source>
</evidence>
<reference evidence="8 9" key="1">
    <citation type="submission" date="2016-11" db="EMBL/GenBank/DDBJ databases">
        <title>A multilocus sequence analysis scheme for characterization of bacteria in the genus Thioclava.</title>
        <authorList>
            <person name="Liu Y."/>
            <person name="Shao Z."/>
        </authorList>
    </citation>
    <scope>NUCLEOTIDE SEQUENCE [LARGE SCALE GENOMIC DNA]</scope>
    <source>
        <strain evidence="8 9">TAW-CT134</strain>
    </source>
</reference>
<evidence type="ECO:0000256" key="5">
    <source>
        <dbReference type="SAM" id="MobiDB-lite"/>
    </source>
</evidence>
<dbReference type="PANTHER" id="PTHR36985:SF1">
    <property type="entry name" value="TRANSLOCATION AND ASSEMBLY MODULE SUBUNIT TAMB"/>
    <property type="match status" value="1"/>
</dbReference>
<name>A0ABX3MU39_9RHOB</name>
<evidence type="ECO:0000256" key="3">
    <source>
        <dbReference type="ARBA" id="ARBA00022989"/>
    </source>
</evidence>
<keyword evidence="9" id="KW-1185">Reference proteome</keyword>
<evidence type="ECO:0000256" key="6">
    <source>
        <dbReference type="SAM" id="SignalP"/>
    </source>
</evidence>
<sequence length="1303" mass="134295">MKRFAILLAFCLTPLVATAQDSAPQTADGAGAATDEQTQRDRSYLTGLIEDNLSGAGRTVRLDGFSGALSSRATFDQLTISDKDGAWITIKDGALQWNRTALLTGKIEIDELSAAEIDLPRLPTSESSSTAPSPEAKPFQLPDLPVSVQIGKIDAKKVILGEPILGQEATVKVSGSMSLAGGEGNAKLDITRIDNKKGQFSLTASYENATRELGLDLLVDEGKNGIIVQKVGLPGNPAMTLAVSGKGPLDDFTADIVLSTEGQQRLAGQVSVGSKLPEGAPEGSDKVTTFSVALGGDIRPLLPPDYHEFFGNEVALVADGTRTASGQTTLNTLDLKSRALQLNGSAQTGANNMPVKFDLTANLGLGDGQEVLLPISGPKTYVQSGTLDLSYDKAEGDGWKLTGRLNQLRREDGTKMLTANLSGSGRIRQASPPSAGGTVLLGINGLELSDPKLSAAAGSAVTLRTVFSWQQDKPLRLSQLALKGTGYSLNSNLTIDNISEGVTIEGAAQVDHSNLSMLSGLAGRDLGGAARMTVAGKYTVLSGAFDANLNLVGQDISIDQPQADRALAGRSEIAISAKRDETGLTLDSLNVQTSAGTLQAQGDLASENGKLTATLDTNDLSLLGDQYGGKLAADASVTLNGGTYGVTLKGTGNSLAIGIPEVDRALAGRSEFSVSGSRSDASMTLDSLDVKTAAGELQAQGNLDGDKGKVTAHLDTKDLSALGAKYGGTLVADATATMDGATYGLTLDGTGKSLAIGQPEADKLLAGTTNLSLQAKYANGAVEVQNLDLKNPQLDVSAKGTADETSRKVDLNARLANAALLAPGFPGPVTVSGTVTEDGSGYNLSLSGTGPGGLDAKVSGRMATNFADADLSITGQAQTALANSFIEPRSVQGPLSFDLRMNGKPGLAALSGTVTSNGAKVVAPNLGMVLENVDTRVQLSNGSAQLGVTGRLGTGGQITVNGPINLSAPYNGNLTIRFDRARLKDPELYDTRASGTITMDGPLTGGAKIAGRITLSDTELRVPSSGVGGGASVPDGIQHVGESGAVRETLKRASLLNNGQSDASGGAKASGPSFPLDVTIASERGIFVRGRGLDAELGGSLRITGTTANVIPIGQFSLVRGRLDILGQRFTLDQGRIALQGALVPYIDFTATTTQDDYTISINIQGQANAPLVTFASSPDLPQDEVLARLIFGRSIDNLSPLQAAQLASAVATLAGKGGEGIIGKLRKNFGLDDFDVSTDAQGNTQLKVGKYLSDNIYTDVTVGGDGTSQINLNLDVTKSLTARGTVGSDGKSGVGLYFEKNY</sequence>
<evidence type="ECO:0000256" key="1">
    <source>
        <dbReference type="ARBA" id="ARBA00004167"/>
    </source>
</evidence>
<organism evidence="8 9">
    <name type="scientific">Thioclava sediminum</name>
    <dbReference type="NCBI Taxonomy" id="1915319"/>
    <lineage>
        <taxon>Bacteria</taxon>
        <taxon>Pseudomonadati</taxon>
        <taxon>Pseudomonadota</taxon>
        <taxon>Alphaproteobacteria</taxon>
        <taxon>Rhodobacterales</taxon>
        <taxon>Paracoccaceae</taxon>
        <taxon>Thioclava</taxon>
    </lineage>
</organism>
<feature type="domain" description="Translocation and assembly module TamB C-terminal" evidence="7">
    <location>
        <begin position="948"/>
        <end position="1303"/>
    </location>
</feature>
<evidence type="ECO:0000256" key="2">
    <source>
        <dbReference type="ARBA" id="ARBA00022692"/>
    </source>
</evidence>
<keyword evidence="3" id="KW-1133">Transmembrane helix</keyword>
<comment type="caution">
    <text evidence="8">The sequence shown here is derived from an EMBL/GenBank/DDBJ whole genome shotgun (WGS) entry which is preliminary data.</text>
</comment>
<evidence type="ECO:0000313" key="8">
    <source>
        <dbReference type="EMBL" id="OOY22892.1"/>
    </source>
</evidence>
<dbReference type="InterPro" id="IPR007452">
    <property type="entry name" value="TamB_C"/>
</dbReference>
<comment type="subcellular location">
    <subcellularLocation>
        <location evidence="1">Membrane</location>
        <topology evidence="1">Single-pass membrane protein</topology>
    </subcellularLocation>
</comment>
<dbReference type="RefSeq" id="WP_078605817.1">
    <property type="nucleotide sequence ID" value="NZ_MPZV01000004.1"/>
</dbReference>
<keyword evidence="6" id="KW-0732">Signal</keyword>